<dbReference type="InterPro" id="IPR002059">
    <property type="entry name" value="CSP_DNA-bd"/>
</dbReference>
<organism evidence="3">
    <name type="scientific">Caldilineaceae bacterium SB0662_bin_9</name>
    <dbReference type="NCBI Taxonomy" id="2605258"/>
    <lineage>
        <taxon>Bacteria</taxon>
        <taxon>Bacillati</taxon>
        <taxon>Chloroflexota</taxon>
        <taxon>Caldilineae</taxon>
        <taxon>Caldilineales</taxon>
        <taxon>Caldilineaceae</taxon>
    </lineage>
</organism>
<dbReference type="EMBL" id="VXPY01000056">
    <property type="protein sequence ID" value="MYD90336.1"/>
    <property type="molecule type" value="Genomic_DNA"/>
</dbReference>
<feature type="region of interest" description="Disordered" evidence="1">
    <location>
        <begin position="168"/>
        <end position="191"/>
    </location>
</feature>
<dbReference type="PROSITE" id="PS51857">
    <property type="entry name" value="CSD_2"/>
    <property type="match status" value="1"/>
</dbReference>
<feature type="domain" description="CSD" evidence="2">
    <location>
        <begin position="88"/>
        <end position="150"/>
    </location>
</feature>
<dbReference type="SUPFAM" id="SSF50249">
    <property type="entry name" value="Nucleic acid-binding proteins"/>
    <property type="match status" value="1"/>
</dbReference>
<evidence type="ECO:0000313" key="3">
    <source>
        <dbReference type="EMBL" id="MYD90336.1"/>
    </source>
</evidence>
<dbReference type="AlphaFoldDB" id="A0A6B1DTP0"/>
<feature type="compositionally biased region" description="Basic and acidic residues" evidence="1">
    <location>
        <begin position="173"/>
        <end position="191"/>
    </location>
</feature>
<dbReference type="InterPro" id="IPR012340">
    <property type="entry name" value="NA-bd_OB-fold"/>
</dbReference>
<evidence type="ECO:0000259" key="2">
    <source>
        <dbReference type="PROSITE" id="PS51857"/>
    </source>
</evidence>
<gene>
    <name evidence="3" type="ORF">F4Y08_08380</name>
</gene>
<dbReference type="Pfam" id="PF00313">
    <property type="entry name" value="CSD"/>
    <property type="match status" value="1"/>
</dbReference>
<protein>
    <recommendedName>
        <fullName evidence="2">CSD domain-containing protein</fullName>
    </recommendedName>
</protein>
<proteinExistence type="predicted"/>
<comment type="caution">
    <text evidence="3">The sequence shown here is derived from an EMBL/GenBank/DDBJ whole genome shotgun (WGS) entry which is preliminary data.</text>
</comment>
<evidence type="ECO:0000256" key="1">
    <source>
        <dbReference type="SAM" id="MobiDB-lite"/>
    </source>
</evidence>
<dbReference type="SMART" id="SM00357">
    <property type="entry name" value="CSP"/>
    <property type="match status" value="1"/>
</dbReference>
<dbReference type="Gene3D" id="2.40.50.140">
    <property type="entry name" value="Nucleic acid-binding proteins"/>
    <property type="match status" value="1"/>
</dbReference>
<dbReference type="InterPro" id="IPR011129">
    <property type="entry name" value="CSD"/>
</dbReference>
<name>A0A6B1DTP0_9CHLR</name>
<sequence>MSDGTGSSVTSLRLPVYAIKIVSALATVAHKKHPCFRASSCRPVSQSVLSPCSVCGAPFTDARDHRSVARAPAAACHVCRRHAPAPGRERGLVLGFNRRRRFGFLRGSDGRRVFCRSAEVEQGRRLRKGDVVAFRRIAGRRGPEAQDVSVEASATELKAWTDRLVASVAPDRGAADKSDGKRGSRNKADSL</sequence>
<accession>A0A6B1DTP0</accession>
<dbReference type="GO" id="GO:0003676">
    <property type="term" value="F:nucleic acid binding"/>
    <property type="evidence" value="ECO:0007669"/>
    <property type="project" value="InterPro"/>
</dbReference>
<reference evidence="3" key="1">
    <citation type="submission" date="2019-09" db="EMBL/GenBank/DDBJ databases">
        <title>Characterisation of the sponge microbiome using genome-centric metagenomics.</title>
        <authorList>
            <person name="Engelberts J.P."/>
            <person name="Robbins S.J."/>
            <person name="De Goeij J.M."/>
            <person name="Aranda M."/>
            <person name="Bell S.C."/>
            <person name="Webster N.S."/>
        </authorList>
    </citation>
    <scope>NUCLEOTIDE SEQUENCE</scope>
    <source>
        <strain evidence="3">SB0662_bin_9</strain>
    </source>
</reference>